<dbReference type="InterPro" id="IPR011042">
    <property type="entry name" value="6-blade_b-propeller_TolB-like"/>
</dbReference>
<dbReference type="Proteomes" id="UP000288079">
    <property type="component" value="Unassembled WGS sequence"/>
</dbReference>
<dbReference type="RefSeq" id="WP_125040826.1">
    <property type="nucleotide sequence ID" value="NZ_BHWB01000004.1"/>
</dbReference>
<dbReference type="Gene3D" id="2.120.10.30">
    <property type="entry name" value="TolB, C-terminal domain"/>
    <property type="match status" value="1"/>
</dbReference>
<proteinExistence type="predicted"/>
<organism evidence="1 2">
    <name type="scientific">Bacteroides faecalis</name>
    <dbReference type="NCBI Taxonomy" id="2447885"/>
    <lineage>
        <taxon>Bacteria</taxon>
        <taxon>Pseudomonadati</taxon>
        <taxon>Bacteroidota</taxon>
        <taxon>Bacteroidia</taxon>
        <taxon>Bacteroidales</taxon>
        <taxon>Bacteroidaceae</taxon>
        <taxon>Bacteroides</taxon>
    </lineage>
</organism>
<evidence type="ECO:0000313" key="1">
    <source>
        <dbReference type="EMBL" id="GCB34651.1"/>
    </source>
</evidence>
<keyword evidence="2" id="KW-1185">Reference proteome</keyword>
<comment type="caution">
    <text evidence="1">The sequence shown here is derived from an EMBL/GenBank/DDBJ whole genome shotgun (WGS) entry which is preliminary data.</text>
</comment>
<dbReference type="Pfam" id="PF17170">
    <property type="entry name" value="DUF5128"/>
    <property type="match status" value="1"/>
</dbReference>
<reference evidence="1 2" key="1">
    <citation type="submission" date="2018-10" db="EMBL/GenBank/DDBJ databases">
        <title>Draft Genome Sequence of Bacteroides sp. KCTC 15687.</title>
        <authorList>
            <person name="Yu S.Y."/>
            <person name="Kim J.S."/>
            <person name="Oh B.S."/>
            <person name="Park S.H."/>
            <person name="Kang S.W."/>
            <person name="Park J.E."/>
            <person name="Choi S.H."/>
            <person name="Han K.I."/>
            <person name="Lee K.C."/>
            <person name="Eom M.K."/>
            <person name="Suh M.K."/>
            <person name="Lee D.H."/>
            <person name="Yoon H."/>
            <person name="Kim B."/>
            <person name="Yang S.J."/>
            <person name="Lee J.S."/>
            <person name="Lee J.H."/>
        </authorList>
    </citation>
    <scope>NUCLEOTIDE SEQUENCE [LARGE SCALE GENOMIC DNA]</scope>
    <source>
        <strain evidence="1 2">KCTC 15687</strain>
    </source>
</reference>
<dbReference type="OrthoDB" id="982554at2"/>
<name>A0A401LT84_9BACE</name>
<sequence>MVNKITKMKNAAIIVGGIILVFLINACRSLPEDHSLSYEISKSDTLYICDASLINRDVAQTKLSDWITDFKIVHLEDSDSALVRGWRTYISDNYIGISDEASPFKLFDHQGQFLGCIGRIGQGPGEYKYVYDAALNEKNNRICLGDMSGPLQEYDIKGNFVRRLGEGFRLNKPGMRYEKDGSFTTTHLVFTGVTGFQYLRVEKDSSVVPVPPVQTMMLAGEDHKGSTIGFNNELWSWNNMPYLTYQVSAFDTLYAFKPDTHETYPSFTLKNHQNTFCLYNETPFCFLVFVFPGTDWTPPTNTIMVNKQEKQSYYLDVKNDFAGNLPVAQLATSIKNGWYYQMFEPYKLLELIDERLSGSDCSDKDRKVLEELKNSIDENGNNIMFIGKLKEHFDKGSLIY</sequence>
<dbReference type="AlphaFoldDB" id="A0A401LT84"/>
<accession>A0A401LT84</accession>
<evidence type="ECO:0008006" key="3">
    <source>
        <dbReference type="Google" id="ProtNLM"/>
    </source>
</evidence>
<protein>
    <recommendedName>
        <fullName evidence="3">6-bladed beta-propeller</fullName>
    </recommendedName>
</protein>
<gene>
    <name evidence="1" type="ORF">KGMB02408_15960</name>
</gene>
<dbReference type="EMBL" id="BHWB01000004">
    <property type="protein sequence ID" value="GCB34651.1"/>
    <property type="molecule type" value="Genomic_DNA"/>
</dbReference>
<evidence type="ECO:0000313" key="2">
    <source>
        <dbReference type="Proteomes" id="UP000288079"/>
    </source>
</evidence>